<feature type="transmembrane region" description="Helical" evidence="6">
    <location>
        <begin position="203"/>
        <end position="221"/>
    </location>
</feature>
<dbReference type="InterPro" id="IPR000620">
    <property type="entry name" value="EamA_dom"/>
</dbReference>
<dbReference type="EMBL" id="CP101509">
    <property type="protein sequence ID" value="UTV30627.1"/>
    <property type="molecule type" value="Genomic_DNA"/>
</dbReference>
<evidence type="ECO:0000259" key="7">
    <source>
        <dbReference type="Pfam" id="PF00892"/>
    </source>
</evidence>
<dbReference type="RefSeq" id="WP_255391989.1">
    <property type="nucleotide sequence ID" value="NZ_CP101509.1"/>
</dbReference>
<evidence type="ECO:0000256" key="4">
    <source>
        <dbReference type="ARBA" id="ARBA00022989"/>
    </source>
</evidence>
<feature type="transmembrane region" description="Helical" evidence="6">
    <location>
        <begin position="259"/>
        <end position="276"/>
    </location>
</feature>
<feature type="transmembrane region" description="Helical" evidence="6">
    <location>
        <begin position="65"/>
        <end position="82"/>
    </location>
</feature>
<dbReference type="PANTHER" id="PTHR32322:SF18">
    <property type="entry name" value="S-ADENOSYLMETHIONINE_S-ADENOSYLHOMOCYSTEINE TRANSPORTER"/>
    <property type="match status" value="1"/>
</dbReference>
<dbReference type="InterPro" id="IPR050638">
    <property type="entry name" value="AA-Vitamin_Transporters"/>
</dbReference>
<gene>
    <name evidence="8" type="ORF">NNL38_18870</name>
</gene>
<organism evidence="8 9">
    <name type="scientific">Photobacterium atrarenae</name>
    <dbReference type="NCBI Taxonomy" id="865757"/>
    <lineage>
        <taxon>Bacteria</taxon>
        <taxon>Pseudomonadati</taxon>
        <taxon>Pseudomonadota</taxon>
        <taxon>Gammaproteobacteria</taxon>
        <taxon>Vibrionales</taxon>
        <taxon>Vibrionaceae</taxon>
        <taxon>Photobacterium</taxon>
    </lineage>
</organism>
<dbReference type="SUPFAM" id="SSF103481">
    <property type="entry name" value="Multidrug resistance efflux transporter EmrE"/>
    <property type="match status" value="2"/>
</dbReference>
<feature type="transmembrane region" description="Helical" evidence="6">
    <location>
        <begin position="173"/>
        <end position="191"/>
    </location>
</feature>
<sequence length="289" mass="31426">MATLFGILAVLLWGMLALLGTFTTRLPPFQLLAICFCISALLMFGKRLYRREPVFTRPGLTLPQWLIGITGLFGFHFCYFLALRRAPAIDVSLIVYIWPLLLALFVANRQTVLKALAGGILGFIGIALIITGDSSLALDQAHWTGYLLAMCCAFIWSSYSFYLSRSDNSVEDIGWLSAAVAILALLAHLGLESGQWQLSGTEWLGALLLGLGPVGGAFYLWDIGLKRGNKSLLASFSFSAPLISSVLLALAGINDWSMNIIIALGLIFTGALINNWPKRAPRLSQPDTA</sequence>
<evidence type="ECO:0000313" key="9">
    <source>
        <dbReference type="Proteomes" id="UP001057998"/>
    </source>
</evidence>
<evidence type="ECO:0000256" key="5">
    <source>
        <dbReference type="ARBA" id="ARBA00023136"/>
    </source>
</evidence>
<keyword evidence="4 6" id="KW-1133">Transmembrane helix</keyword>
<reference evidence="8" key="1">
    <citation type="submission" date="2022-07" db="EMBL/GenBank/DDBJ databases">
        <title>Genome sequencing of Photobacterium atrarenae GJH2-4.</title>
        <authorList>
            <person name="Park S.-J."/>
        </authorList>
    </citation>
    <scope>NUCLEOTIDE SEQUENCE</scope>
    <source>
        <strain evidence="8">GJH2-4</strain>
    </source>
</reference>
<keyword evidence="2" id="KW-1003">Cell membrane</keyword>
<feature type="transmembrane region" description="Helical" evidence="6">
    <location>
        <begin position="233"/>
        <end position="253"/>
    </location>
</feature>
<name>A0ABY5GQ37_9GAMM</name>
<keyword evidence="9" id="KW-1185">Reference proteome</keyword>
<keyword evidence="3 6" id="KW-0812">Transmembrane</keyword>
<comment type="subcellular location">
    <subcellularLocation>
        <location evidence="1">Cell membrane</location>
        <topology evidence="1">Multi-pass membrane protein</topology>
    </subcellularLocation>
</comment>
<evidence type="ECO:0000256" key="2">
    <source>
        <dbReference type="ARBA" id="ARBA00022475"/>
    </source>
</evidence>
<feature type="domain" description="EamA" evidence="7">
    <location>
        <begin position="144"/>
        <end position="275"/>
    </location>
</feature>
<dbReference type="InterPro" id="IPR037185">
    <property type="entry name" value="EmrE-like"/>
</dbReference>
<feature type="transmembrane region" description="Helical" evidence="6">
    <location>
        <begin position="113"/>
        <end position="131"/>
    </location>
</feature>
<feature type="transmembrane region" description="Helical" evidence="6">
    <location>
        <begin position="27"/>
        <end position="44"/>
    </location>
</feature>
<evidence type="ECO:0000313" key="8">
    <source>
        <dbReference type="EMBL" id="UTV30627.1"/>
    </source>
</evidence>
<accession>A0ABY5GQ37</accession>
<feature type="transmembrane region" description="Helical" evidence="6">
    <location>
        <begin position="143"/>
        <end position="161"/>
    </location>
</feature>
<evidence type="ECO:0000256" key="3">
    <source>
        <dbReference type="ARBA" id="ARBA00022692"/>
    </source>
</evidence>
<dbReference type="Proteomes" id="UP001057998">
    <property type="component" value="Chromosome 2"/>
</dbReference>
<keyword evidence="5 6" id="KW-0472">Membrane</keyword>
<evidence type="ECO:0000256" key="1">
    <source>
        <dbReference type="ARBA" id="ARBA00004651"/>
    </source>
</evidence>
<feature type="transmembrane region" description="Helical" evidence="6">
    <location>
        <begin position="88"/>
        <end position="106"/>
    </location>
</feature>
<dbReference type="PANTHER" id="PTHR32322">
    <property type="entry name" value="INNER MEMBRANE TRANSPORTER"/>
    <property type="match status" value="1"/>
</dbReference>
<protein>
    <submittedName>
        <fullName evidence="8">EamA family transporter</fullName>
    </submittedName>
</protein>
<proteinExistence type="predicted"/>
<evidence type="ECO:0000256" key="6">
    <source>
        <dbReference type="SAM" id="Phobius"/>
    </source>
</evidence>
<feature type="domain" description="EamA" evidence="7">
    <location>
        <begin position="3"/>
        <end position="130"/>
    </location>
</feature>
<dbReference type="Pfam" id="PF00892">
    <property type="entry name" value="EamA"/>
    <property type="match status" value="2"/>
</dbReference>